<proteinExistence type="predicted"/>
<feature type="compositionally biased region" description="Low complexity" evidence="1">
    <location>
        <begin position="280"/>
        <end position="340"/>
    </location>
</feature>
<evidence type="ECO:0000259" key="2">
    <source>
        <dbReference type="SMART" id="SM00507"/>
    </source>
</evidence>
<reference evidence="4" key="1">
    <citation type="submission" date="2016-12" db="EMBL/GenBank/DDBJ databases">
        <authorList>
            <person name="Meng X."/>
        </authorList>
    </citation>
    <scope>NUCLEOTIDE SEQUENCE [LARGE SCALE GENOMIC DNA]</scope>
    <source>
        <strain evidence="4">DSM 19116</strain>
    </source>
</reference>
<feature type="region of interest" description="Disordered" evidence="1">
    <location>
        <begin position="520"/>
        <end position="565"/>
    </location>
</feature>
<feature type="region of interest" description="Disordered" evidence="1">
    <location>
        <begin position="380"/>
        <end position="436"/>
    </location>
</feature>
<evidence type="ECO:0000256" key="1">
    <source>
        <dbReference type="SAM" id="MobiDB-lite"/>
    </source>
</evidence>
<dbReference type="AlphaFoldDB" id="A0A1Q5Q435"/>
<feature type="domain" description="HNH nuclease" evidence="2">
    <location>
        <begin position="443"/>
        <end position="495"/>
    </location>
</feature>
<protein>
    <recommendedName>
        <fullName evidence="2">HNH nuclease domain-containing protein</fullName>
    </recommendedName>
</protein>
<dbReference type="SMART" id="SM00507">
    <property type="entry name" value="HNHc"/>
    <property type="match status" value="1"/>
</dbReference>
<dbReference type="EMBL" id="MQVR01000012">
    <property type="protein sequence ID" value="OKL54567.1"/>
    <property type="molecule type" value="Genomic_DNA"/>
</dbReference>
<feature type="compositionally biased region" description="Basic residues" evidence="1">
    <location>
        <begin position="530"/>
        <end position="539"/>
    </location>
</feature>
<sequence>MDANQLIEHFTMDDGHLDLRLFELINDTLDASAALTWSRPDAPSHLEAVRLAERLTRAVAVLRMTLLRDADDAKAAKAEGGYLQDIVAEAAKSLPKHAANDIFAAHDAAAFPTALEAYRTGRIGRGHLTTAVRTLKKLTRFFDDDAFAVLAADLIERAAAVDPVAFRVDCNDLVGQVDDLAKKSMDEIRAARIEQSKADRGMTIVPRDPNHPEYGTDVQMHLAGGDTPLFQAVIDRYAERIRRFRLANGLPAMPLRERRVAAMMEIAKQAATDTERSRAAEAALALGDAAPTPTSEPTTGPSAGEEAPTAADAEVPAAAESSSARTRSRTATRSAPPAATQPIPEPSFDLTSPLFDDLPIPDDYDTAPDWVKEVIDAAEAERAAEAEGTPEPDSTTESDSTIEAAAATESERTASPEQTAEATPSHSTSDDAPDSTARLARGSLRERVLARDRGCVFPGCDVNVERCIVHHIKSFSTGGRTTVRNLCVLCKAHHVTVEHPPGSREYWTIRMADDGIPDAIPPEHIDPHQRPRRHARFRTPYRLPESLARPPGPGPDPPPDLRPAS</sequence>
<keyword evidence="4" id="KW-1185">Reference proteome</keyword>
<dbReference type="Gene3D" id="1.10.30.50">
    <property type="match status" value="1"/>
</dbReference>
<dbReference type="RefSeq" id="WP_073715967.1">
    <property type="nucleotide sequence ID" value="NZ_MQVR01000012.1"/>
</dbReference>
<dbReference type="OrthoDB" id="3260936at2"/>
<dbReference type="Proteomes" id="UP000185628">
    <property type="component" value="Unassembled WGS sequence"/>
</dbReference>
<organism evidence="3 4">
    <name type="scientific">Bowdeniella nasicola</name>
    <dbReference type="NCBI Taxonomy" id="208480"/>
    <lineage>
        <taxon>Bacteria</taxon>
        <taxon>Bacillati</taxon>
        <taxon>Actinomycetota</taxon>
        <taxon>Actinomycetes</taxon>
        <taxon>Actinomycetales</taxon>
        <taxon>Actinomycetaceae</taxon>
        <taxon>Bowdeniella</taxon>
    </lineage>
</organism>
<dbReference type="InterPro" id="IPR003615">
    <property type="entry name" value="HNH_nuc"/>
</dbReference>
<feature type="compositionally biased region" description="Polar residues" evidence="1">
    <location>
        <begin position="418"/>
        <end position="427"/>
    </location>
</feature>
<gene>
    <name evidence="3" type="ORF">BSZ39_03295</name>
</gene>
<feature type="compositionally biased region" description="Pro residues" evidence="1">
    <location>
        <begin position="550"/>
        <end position="565"/>
    </location>
</feature>
<accession>A0A1Q5Q435</accession>
<feature type="region of interest" description="Disordered" evidence="1">
    <location>
        <begin position="272"/>
        <end position="366"/>
    </location>
</feature>
<feature type="compositionally biased region" description="Low complexity" evidence="1">
    <location>
        <begin position="397"/>
        <end position="408"/>
    </location>
</feature>
<comment type="caution">
    <text evidence="3">The sequence shown here is derived from an EMBL/GenBank/DDBJ whole genome shotgun (WGS) entry which is preliminary data.</text>
</comment>
<dbReference type="CDD" id="cd00085">
    <property type="entry name" value="HNHc"/>
    <property type="match status" value="1"/>
</dbReference>
<evidence type="ECO:0000313" key="4">
    <source>
        <dbReference type="Proteomes" id="UP000185628"/>
    </source>
</evidence>
<name>A0A1Q5Q435_9ACTO</name>
<evidence type="ECO:0000313" key="3">
    <source>
        <dbReference type="EMBL" id="OKL54567.1"/>
    </source>
</evidence>